<comment type="function">
    <text evidence="7">Translation factor necessary for the incorporation of selenocysteine into proteins. It probably replaces EF-Tu for the insertion of selenocysteine directed by the UGA codon. SelB binds GTP and GDP.</text>
</comment>
<dbReference type="SUPFAM" id="SSF52540">
    <property type="entry name" value="P-loop containing nucleoside triphosphate hydrolases"/>
    <property type="match status" value="1"/>
</dbReference>
<dbReference type="InterPro" id="IPR057335">
    <property type="entry name" value="Beta-barrel_SelB"/>
</dbReference>
<dbReference type="InterPro" id="IPR015190">
    <property type="entry name" value="Elong_fac_SelB-wing-hlx_typ-2"/>
</dbReference>
<dbReference type="InterPro" id="IPR009001">
    <property type="entry name" value="Transl_elong_EF1A/Init_IF2_C"/>
</dbReference>
<dbReference type="SUPFAM" id="SSF46785">
    <property type="entry name" value="Winged helix' DNA-binding domain"/>
    <property type="match status" value="2"/>
</dbReference>
<keyword evidence="10" id="KW-0251">Elongation factor</keyword>
<dbReference type="InterPro" id="IPR015191">
    <property type="entry name" value="SelB_WHD4"/>
</dbReference>
<dbReference type="InterPro" id="IPR009000">
    <property type="entry name" value="Transl_B-barrel_sf"/>
</dbReference>
<evidence type="ECO:0000259" key="9">
    <source>
        <dbReference type="PROSITE" id="PS51722"/>
    </source>
</evidence>
<evidence type="ECO:0000256" key="6">
    <source>
        <dbReference type="ARBA" id="ARBA00023134"/>
    </source>
</evidence>
<keyword evidence="5" id="KW-0648">Protein biosynthesis</keyword>
<dbReference type="PROSITE" id="PS51722">
    <property type="entry name" value="G_TR_2"/>
    <property type="match status" value="1"/>
</dbReference>
<organism evidence="10 11">
    <name type="scientific">Aquisalibacillus elongatus</name>
    <dbReference type="NCBI Taxonomy" id="485577"/>
    <lineage>
        <taxon>Bacteria</taxon>
        <taxon>Bacillati</taxon>
        <taxon>Bacillota</taxon>
        <taxon>Bacilli</taxon>
        <taxon>Bacillales</taxon>
        <taxon>Bacillaceae</taxon>
        <taxon>Aquisalibacillus</taxon>
    </lineage>
</organism>
<keyword evidence="3" id="KW-0963">Cytoplasm</keyword>
<feature type="domain" description="Tr-type G" evidence="9">
    <location>
        <begin position="3"/>
        <end position="174"/>
    </location>
</feature>
<dbReference type="Gene3D" id="2.40.30.10">
    <property type="entry name" value="Translation factors"/>
    <property type="match status" value="1"/>
</dbReference>
<dbReference type="InterPro" id="IPR036388">
    <property type="entry name" value="WH-like_DNA-bd_sf"/>
</dbReference>
<evidence type="ECO:0000256" key="2">
    <source>
        <dbReference type="ARBA" id="ARBA00015953"/>
    </source>
</evidence>
<dbReference type="GO" id="GO:0001514">
    <property type="term" value="P:selenocysteine incorporation"/>
    <property type="evidence" value="ECO:0007669"/>
    <property type="project" value="InterPro"/>
</dbReference>
<dbReference type="Gene3D" id="1.10.10.2770">
    <property type="match status" value="1"/>
</dbReference>
<dbReference type="PANTHER" id="PTHR43721:SF22">
    <property type="entry name" value="ELONGATION FACTOR TU, MITOCHONDRIAL"/>
    <property type="match status" value="1"/>
</dbReference>
<dbReference type="CDD" id="cd15491">
    <property type="entry name" value="selB_III"/>
    <property type="match status" value="1"/>
</dbReference>
<dbReference type="OrthoDB" id="9804504at2"/>
<dbReference type="RefSeq" id="WP_124219880.1">
    <property type="nucleotide sequence ID" value="NZ_RKRF01000007.1"/>
</dbReference>
<protein>
    <recommendedName>
        <fullName evidence="2">Selenocysteine-specific elongation factor</fullName>
    </recommendedName>
    <alternativeName>
        <fullName evidence="8">SelB translation factor</fullName>
    </alternativeName>
</protein>
<dbReference type="InterPro" id="IPR027417">
    <property type="entry name" value="P-loop_NTPase"/>
</dbReference>
<dbReference type="Gene3D" id="3.40.50.300">
    <property type="entry name" value="P-loop containing nucleotide triphosphate hydrolases"/>
    <property type="match status" value="1"/>
</dbReference>
<evidence type="ECO:0000256" key="4">
    <source>
        <dbReference type="ARBA" id="ARBA00022741"/>
    </source>
</evidence>
<dbReference type="InterPro" id="IPR036390">
    <property type="entry name" value="WH_DNA-bd_sf"/>
</dbReference>
<evidence type="ECO:0000256" key="3">
    <source>
        <dbReference type="ARBA" id="ARBA00022490"/>
    </source>
</evidence>
<dbReference type="InterPro" id="IPR004161">
    <property type="entry name" value="EFTu-like_2"/>
</dbReference>
<keyword evidence="4" id="KW-0547">Nucleotide-binding</keyword>
<dbReference type="Pfam" id="PF09107">
    <property type="entry name" value="WHD_3rd_SelB"/>
    <property type="match status" value="1"/>
</dbReference>
<evidence type="ECO:0000256" key="7">
    <source>
        <dbReference type="ARBA" id="ARBA00025526"/>
    </source>
</evidence>
<accession>A0A3N5BDW4</accession>
<dbReference type="InterPro" id="IPR000795">
    <property type="entry name" value="T_Tr_GTP-bd_dom"/>
</dbReference>
<evidence type="ECO:0000256" key="1">
    <source>
        <dbReference type="ARBA" id="ARBA00004496"/>
    </source>
</evidence>
<proteinExistence type="predicted"/>
<dbReference type="NCBIfam" id="TIGR00231">
    <property type="entry name" value="small_GTP"/>
    <property type="match status" value="1"/>
</dbReference>
<dbReference type="Pfam" id="PF25461">
    <property type="entry name" value="Beta-barrel_SelB"/>
    <property type="match status" value="1"/>
</dbReference>
<dbReference type="Gene3D" id="1.10.10.10">
    <property type="entry name" value="Winged helix-like DNA-binding domain superfamily/Winged helix DNA-binding domain"/>
    <property type="match status" value="1"/>
</dbReference>
<name>A0A3N5BDW4_9BACI</name>
<reference evidence="10 11" key="1">
    <citation type="submission" date="2018-11" db="EMBL/GenBank/DDBJ databases">
        <title>Genomic Encyclopedia of Type Strains, Phase IV (KMG-IV): sequencing the most valuable type-strain genomes for metagenomic binning, comparative biology and taxonomic classification.</title>
        <authorList>
            <person name="Goeker M."/>
        </authorList>
    </citation>
    <scope>NUCLEOTIDE SEQUENCE [LARGE SCALE GENOMIC DNA]</scope>
    <source>
        <strain evidence="10 11">DSM 18090</strain>
    </source>
</reference>
<dbReference type="Pfam" id="PF03144">
    <property type="entry name" value="GTP_EFTU_D2"/>
    <property type="match status" value="1"/>
</dbReference>
<keyword evidence="11" id="KW-1185">Reference proteome</keyword>
<dbReference type="Pfam" id="PF00009">
    <property type="entry name" value="GTP_EFTU"/>
    <property type="match status" value="1"/>
</dbReference>
<dbReference type="GO" id="GO:0003746">
    <property type="term" value="F:translation elongation factor activity"/>
    <property type="evidence" value="ECO:0007669"/>
    <property type="project" value="UniProtKB-KW"/>
</dbReference>
<dbReference type="EMBL" id="RKRF01000007">
    <property type="protein sequence ID" value="RPF55894.1"/>
    <property type="molecule type" value="Genomic_DNA"/>
</dbReference>
<evidence type="ECO:0000313" key="10">
    <source>
        <dbReference type="EMBL" id="RPF55894.1"/>
    </source>
</evidence>
<comment type="caution">
    <text evidence="10">The sequence shown here is derived from an EMBL/GenBank/DDBJ whole genome shotgun (WGS) entry which is preliminary data.</text>
</comment>
<dbReference type="GO" id="GO:0005829">
    <property type="term" value="C:cytosol"/>
    <property type="evidence" value="ECO:0007669"/>
    <property type="project" value="TreeGrafter"/>
</dbReference>
<sequence length="619" mass="71081">MNKQHYTIGMAGHIDHGKTELVKALTNVDTDRLKEEKERRISIELGYAPLFQDEHMSVSIIDVPGHEKFIKQMIAGVSAIDLTVLVIAADEGIMPQTLEHIDILTHLNITNHLIVLTKTDLVDRELLDLVKEDINQTVKHTVFYQTPVLEVDSISGKGIDFLKQQMIRQLELVEHNHSNYHLFVPFDQSFHKHGIGTIARGTVMEGQVSVNDDVYLMPQSIKTQIKSLQHFNSSVDEVFAGQRAAFALKNVSVGDLKRGTVLTKNRHAKATNRIDIELNISSLLKSEIKQRAPIKFHTGTSEVFGKIVFFDRNSLTSDSKTVYAQILLDNDVFVLKDQRFILRRATPIEMIGGGRIIEPHAIKHRHGVETVEQLRHKASFSAEEFLTDKVAQHPGITIRKLEEQLNSRIQTLNDDIVDLKGHLFLKRFVKDLKEDLIKIVNSFHEEHPLLKGIDKSALLSSIDLPNPENKILIDELIEQGVFLQEDTYILLPEFKITITESNQQLINNILKGLSEDELKVKNFKDYLDTHVDQKKLQEDIKLYFIQQRLVIPLTEQMVIETNVFYQATNQLRDQTSEIFDLKEAKDLLGVSRKYLIPFLEMLDQMHMTKREEQRRVWIK</sequence>
<comment type="subcellular location">
    <subcellularLocation>
        <location evidence="1">Cytoplasm</location>
    </subcellularLocation>
</comment>
<dbReference type="AlphaFoldDB" id="A0A3N5BDW4"/>
<evidence type="ECO:0000313" key="11">
    <source>
        <dbReference type="Proteomes" id="UP000276443"/>
    </source>
</evidence>
<dbReference type="PANTHER" id="PTHR43721">
    <property type="entry name" value="ELONGATION FACTOR TU-RELATED"/>
    <property type="match status" value="1"/>
</dbReference>
<dbReference type="InterPro" id="IPR050055">
    <property type="entry name" value="EF-Tu_GTPase"/>
</dbReference>
<dbReference type="SUPFAM" id="SSF50447">
    <property type="entry name" value="Translation proteins"/>
    <property type="match status" value="1"/>
</dbReference>
<dbReference type="Proteomes" id="UP000276443">
    <property type="component" value="Unassembled WGS sequence"/>
</dbReference>
<dbReference type="CDD" id="cd04171">
    <property type="entry name" value="SelB"/>
    <property type="match status" value="1"/>
</dbReference>
<dbReference type="InterPro" id="IPR005225">
    <property type="entry name" value="Small_GTP-bd"/>
</dbReference>
<dbReference type="PRINTS" id="PR00315">
    <property type="entry name" value="ELONGATNFCT"/>
</dbReference>
<dbReference type="SUPFAM" id="SSF50465">
    <property type="entry name" value="EF-Tu/eEF-1alpha/eIF2-gamma C-terminal domain"/>
    <property type="match status" value="1"/>
</dbReference>
<dbReference type="InterPro" id="IPR004535">
    <property type="entry name" value="Transl_elong_SelB"/>
</dbReference>
<evidence type="ECO:0000256" key="5">
    <source>
        <dbReference type="ARBA" id="ARBA00022917"/>
    </source>
</evidence>
<dbReference type="GO" id="GO:0003924">
    <property type="term" value="F:GTPase activity"/>
    <property type="evidence" value="ECO:0007669"/>
    <property type="project" value="InterPro"/>
</dbReference>
<dbReference type="NCBIfam" id="TIGR00475">
    <property type="entry name" value="selB"/>
    <property type="match status" value="1"/>
</dbReference>
<dbReference type="GO" id="GO:0003723">
    <property type="term" value="F:RNA binding"/>
    <property type="evidence" value="ECO:0007669"/>
    <property type="project" value="InterPro"/>
</dbReference>
<dbReference type="GO" id="GO:0005525">
    <property type="term" value="F:GTP binding"/>
    <property type="evidence" value="ECO:0007669"/>
    <property type="project" value="UniProtKB-KW"/>
</dbReference>
<evidence type="ECO:0000256" key="8">
    <source>
        <dbReference type="ARBA" id="ARBA00031615"/>
    </source>
</evidence>
<dbReference type="Pfam" id="PF09106">
    <property type="entry name" value="WHD_2nd_SelB"/>
    <property type="match status" value="1"/>
</dbReference>
<keyword evidence="6" id="KW-0342">GTP-binding</keyword>
<gene>
    <name evidence="10" type="ORF">EDC24_0780</name>
</gene>